<dbReference type="AlphaFoldDB" id="A0A1M5CKS0"/>
<evidence type="ECO:0000259" key="1">
    <source>
        <dbReference type="Pfam" id="PF03992"/>
    </source>
</evidence>
<dbReference type="GO" id="GO:0004497">
    <property type="term" value="F:monooxygenase activity"/>
    <property type="evidence" value="ECO:0007669"/>
    <property type="project" value="UniProtKB-KW"/>
</dbReference>
<dbReference type="SUPFAM" id="SSF54909">
    <property type="entry name" value="Dimeric alpha+beta barrel"/>
    <property type="match status" value="1"/>
</dbReference>
<dbReference type="Pfam" id="PF03992">
    <property type="entry name" value="ABM"/>
    <property type="match status" value="1"/>
</dbReference>
<dbReference type="InterPro" id="IPR007138">
    <property type="entry name" value="ABM_dom"/>
</dbReference>
<keyword evidence="2" id="KW-0503">Monooxygenase</keyword>
<dbReference type="Proteomes" id="UP000184159">
    <property type="component" value="Unassembled WGS sequence"/>
</dbReference>
<dbReference type="EMBL" id="FQUH01000012">
    <property type="protein sequence ID" value="SHF55207.1"/>
    <property type="molecule type" value="Genomic_DNA"/>
</dbReference>
<evidence type="ECO:0000313" key="2">
    <source>
        <dbReference type="EMBL" id="SHF55207.1"/>
    </source>
</evidence>
<keyword evidence="3" id="KW-1185">Reference proteome</keyword>
<dbReference type="RefSeq" id="WP_072960087.1">
    <property type="nucleotide sequence ID" value="NZ_FQUH01000012.1"/>
</dbReference>
<reference evidence="3" key="1">
    <citation type="submission" date="2016-11" db="EMBL/GenBank/DDBJ databases">
        <authorList>
            <person name="Varghese N."/>
            <person name="Submissions S."/>
        </authorList>
    </citation>
    <scope>NUCLEOTIDE SEQUENCE [LARGE SCALE GENOMIC DNA]</scope>
    <source>
        <strain evidence="3">DSM 21264</strain>
    </source>
</reference>
<accession>A0A1M5CKS0</accession>
<dbReference type="Gene3D" id="3.30.70.100">
    <property type="match status" value="1"/>
</dbReference>
<name>A0A1M5CKS0_VIBGA</name>
<sequence>MSLNIVVFIKPKSEYIEEYMSLLIKLKNITIKEDGCYLFDVYRYMDKVVLIEEWESQNSINFHMEQEYTKEFINSISDNIEEQEIFRLNKIE</sequence>
<feature type="domain" description="ABM" evidence="1">
    <location>
        <begin position="5"/>
        <end position="73"/>
    </location>
</feature>
<keyword evidence="2" id="KW-0560">Oxidoreductase</keyword>
<evidence type="ECO:0000313" key="3">
    <source>
        <dbReference type="Proteomes" id="UP000184159"/>
    </source>
</evidence>
<organism evidence="2 3">
    <name type="scientific">Vibrio gazogenes DSM 21264 = NBRC 103151</name>
    <dbReference type="NCBI Taxonomy" id="1123492"/>
    <lineage>
        <taxon>Bacteria</taxon>
        <taxon>Pseudomonadati</taxon>
        <taxon>Pseudomonadota</taxon>
        <taxon>Gammaproteobacteria</taxon>
        <taxon>Vibrionales</taxon>
        <taxon>Vibrionaceae</taxon>
        <taxon>Vibrio</taxon>
    </lineage>
</organism>
<gene>
    <name evidence="2" type="ORF">SAMN02745781_02593</name>
</gene>
<protein>
    <submittedName>
        <fullName evidence="2">Quinol monooxygenase YgiN</fullName>
    </submittedName>
</protein>
<dbReference type="InterPro" id="IPR011008">
    <property type="entry name" value="Dimeric_a/b-barrel"/>
</dbReference>
<proteinExistence type="predicted"/>